<evidence type="ECO:0000313" key="2">
    <source>
        <dbReference type="RefSeq" id="XP_024943821.1"/>
    </source>
</evidence>
<name>A0AAJ7W487_CEPCN</name>
<gene>
    <name evidence="2" type="primary">LOC107270727</name>
</gene>
<proteinExistence type="predicted"/>
<accession>A0AAJ7W487</accession>
<evidence type="ECO:0000313" key="1">
    <source>
        <dbReference type="Proteomes" id="UP000694920"/>
    </source>
</evidence>
<keyword evidence="1" id="KW-1185">Reference proteome</keyword>
<dbReference type="RefSeq" id="XP_024943821.1">
    <property type="nucleotide sequence ID" value="XM_025088053.1"/>
</dbReference>
<dbReference type="Proteomes" id="UP000694920">
    <property type="component" value="Unplaced"/>
</dbReference>
<dbReference type="AlphaFoldDB" id="A0AAJ7W487"/>
<organism evidence="1 2">
    <name type="scientific">Cephus cinctus</name>
    <name type="common">Wheat stem sawfly</name>
    <dbReference type="NCBI Taxonomy" id="211228"/>
    <lineage>
        <taxon>Eukaryota</taxon>
        <taxon>Metazoa</taxon>
        <taxon>Ecdysozoa</taxon>
        <taxon>Arthropoda</taxon>
        <taxon>Hexapoda</taxon>
        <taxon>Insecta</taxon>
        <taxon>Pterygota</taxon>
        <taxon>Neoptera</taxon>
        <taxon>Endopterygota</taxon>
        <taxon>Hymenoptera</taxon>
        <taxon>Cephoidea</taxon>
        <taxon>Cephidae</taxon>
        <taxon>Cephus</taxon>
    </lineage>
</organism>
<sequence length="105" mass="12198">MIYIPVQSRLPSEEWIWSILKFQVDSQPGERSLKKILKKKPLPPIRLSNDFSRSEVQSLNKSRGEDGMLRELSQRTRLGRVFAKNWKKSNWINVFNSKVPSGPTS</sequence>
<dbReference type="GeneID" id="107270727"/>
<reference evidence="2" key="1">
    <citation type="submission" date="2025-08" db="UniProtKB">
        <authorList>
            <consortium name="RefSeq"/>
        </authorList>
    </citation>
    <scope>IDENTIFICATION</scope>
</reference>
<protein>
    <submittedName>
        <fullName evidence="2">Uncharacterized protein LOC107270727</fullName>
    </submittedName>
</protein>
<dbReference type="KEGG" id="ccin:107270727"/>